<reference evidence="6" key="1">
    <citation type="submission" date="2017-02" db="UniProtKB">
        <authorList>
            <consortium name="WormBaseParasite"/>
        </authorList>
    </citation>
    <scope>IDENTIFICATION</scope>
</reference>
<evidence type="ECO:0000313" key="5">
    <source>
        <dbReference type="Proteomes" id="UP000276776"/>
    </source>
</evidence>
<evidence type="ECO:0000259" key="3">
    <source>
        <dbReference type="PROSITE" id="PS01186"/>
    </source>
</evidence>
<dbReference type="Proteomes" id="UP000276776">
    <property type="component" value="Unassembled WGS sequence"/>
</dbReference>
<dbReference type="EMBL" id="UYYF01005079">
    <property type="protein sequence ID" value="VDN08061.1"/>
    <property type="molecule type" value="Genomic_DNA"/>
</dbReference>
<dbReference type="GO" id="GO:0005509">
    <property type="term" value="F:calcium ion binding"/>
    <property type="evidence" value="ECO:0007669"/>
    <property type="project" value="InterPro"/>
</dbReference>
<evidence type="ECO:0000256" key="2">
    <source>
        <dbReference type="ARBA" id="ARBA00023157"/>
    </source>
</evidence>
<dbReference type="OrthoDB" id="5985519at2759"/>
<dbReference type="InterPro" id="IPR049883">
    <property type="entry name" value="NOTCH1_EGF-like"/>
</dbReference>
<dbReference type="WBParaSite" id="TCLT_0001038301-mRNA-1">
    <property type="protein sequence ID" value="TCLT_0001038301-mRNA-1"/>
    <property type="gene ID" value="TCLT_0001038301"/>
</dbReference>
<reference evidence="4 5" key="2">
    <citation type="submission" date="2018-11" db="EMBL/GenBank/DDBJ databases">
        <authorList>
            <consortium name="Pathogen Informatics"/>
        </authorList>
    </citation>
    <scope>NUCLEOTIDE SEQUENCE [LARGE SCALE GENOMIC DNA]</scope>
</reference>
<dbReference type="CDD" id="cd00054">
    <property type="entry name" value="EGF_CA"/>
    <property type="match status" value="1"/>
</dbReference>
<dbReference type="InterPro" id="IPR001881">
    <property type="entry name" value="EGF-like_Ca-bd_dom"/>
</dbReference>
<proteinExistence type="predicted"/>
<keyword evidence="2" id="KW-1015">Disulfide bond</keyword>
<dbReference type="PROSITE" id="PS01186">
    <property type="entry name" value="EGF_2"/>
    <property type="match status" value="1"/>
</dbReference>
<dbReference type="SMART" id="SM00181">
    <property type="entry name" value="EGF"/>
    <property type="match status" value="2"/>
</dbReference>
<evidence type="ECO:0000313" key="6">
    <source>
        <dbReference type="WBParaSite" id="TCLT_0001038301-mRNA-1"/>
    </source>
</evidence>
<keyword evidence="5" id="KW-1185">Reference proteome</keyword>
<dbReference type="Pfam" id="PF07645">
    <property type="entry name" value="EGF_CA"/>
    <property type="match status" value="1"/>
</dbReference>
<dbReference type="Gene3D" id="2.10.25.10">
    <property type="entry name" value="Laminin"/>
    <property type="match status" value="1"/>
</dbReference>
<protein>
    <submittedName>
        <fullName evidence="6">EGF-like domain-containing protein</fullName>
    </submittedName>
</protein>
<dbReference type="SMART" id="SM00179">
    <property type="entry name" value="EGF_CA"/>
    <property type="match status" value="1"/>
</dbReference>
<sequence length="166" mass="18603">WPNKIIATKSNFTDDKVNTSSEAFGTEPFQCAKSSSSPCPQNGTCKFISSYNDDLVGMYRNQWNITCDCPEPGYIFRYDVNLCVDINECMYINCEETEGENMECANLKGSYKCICKLGYIPVGNSCVPVTINTKLFWGEPKISSGVKNKIHIIIVLAIFINLFVTM</sequence>
<dbReference type="AlphaFoldDB" id="A0A0N5DB21"/>
<evidence type="ECO:0000256" key="1">
    <source>
        <dbReference type="ARBA" id="ARBA00022536"/>
    </source>
</evidence>
<gene>
    <name evidence="4" type="ORF">TCLT_LOCUS10372</name>
</gene>
<organism evidence="6">
    <name type="scientific">Thelazia callipaeda</name>
    <name type="common">Oriental eyeworm</name>
    <name type="synonym">Parasitic nematode</name>
    <dbReference type="NCBI Taxonomy" id="103827"/>
    <lineage>
        <taxon>Eukaryota</taxon>
        <taxon>Metazoa</taxon>
        <taxon>Ecdysozoa</taxon>
        <taxon>Nematoda</taxon>
        <taxon>Chromadorea</taxon>
        <taxon>Rhabditida</taxon>
        <taxon>Spirurina</taxon>
        <taxon>Spiruromorpha</taxon>
        <taxon>Thelazioidea</taxon>
        <taxon>Thelaziidae</taxon>
        <taxon>Thelazia</taxon>
    </lineage>
</organism>
<feature type="domain" description="EGF-like" evidence="3">
    <location>
        <begin position="113"/>
        <end position="126"/>
    </location>
</feature>
<dbReference type="STRING" id="103827.A0A0N5DB21"/>
<name>A0A0N5DB21_THECL</name>
<evidence type="ECO:0000313" key="4">
    <source>
        <dbReference type="EMBL" id="VDN08061.1"/>
    </source>
</evidence>
<dbReference type="OMA" id="MEPFRCA"/>
<accession>A0A0N5DB21</accession>
<dbReference type="SUPFAM" id="SSF57196">
    <property type="entry name" value="EGF/Laminin"/>
    <property type="match status" value="1"/>
</dbReference>
<dbReference type="InterPro" id="IPR000742">
    <property type="entry name" value="EGF"/>
</dbReference>
<keyword evidence="1" id="KW-0245">EGF-like domain</keyword>